<evidence type="ECO:0000313" key="1">
    <source>
        <dbReference type="EMBL" id="UXY17458.1"/>
    </source>
</evidence>
<dbReference type="Proteomes" id="UP001061298">
    <property type="component" value="Chromosome"/>
</dbReference>
<evidence type="ECO:0000313" key="2">
    <source>
        <dbReference type="Proteomes" id="UP001061298"/>
    </source>
</evidence>
<reference evidence="1" key="1">
    <citation type="submission" date="2022-10" db="EMBL/GenBank/DDBJ databases">
        <authorList>
            <person name="Mo P."/>
        </authorList>
    </citation>
    <scope>NUCLEOTIDE SEQUENCE</scope>
    <source>
        <strain evidence="1">HUAS 13-4</strain>
    </source>
</reference>
<dbReference type="RefSeq" id="WP_263227361.1">
    <property type="nucleotide sequence ID" value="NZ_CP106793.1"/>
</dbReference>
<organism evidence="1 2">
    <name type="scientific">Streptomyces cynarae</name>
    <dbReference type="NCBI Taxonomy" id="2981134"/>
    <lineage>
        <taxon>Bacteria</taxon>
        <taxon>Bacillati</taxon>
        <taxon>Actinomycetota</taxon>
        <taxon>Actinomycetes</taxon>
        <taxon>Kitasatosporales</taxon>
        <taxon>Streptomycetaceae</taxon>
        <taxon>Streptomyces</taxon>
    </lineage>
</organism>
<protein>
    <recommendedName>
        <fullName evidence="3">ATP-dependent DNA ligase family profile domain-containing protein</fullName>
    </recommendedName>
</protein>
<sequence>MVRRPFAHCWAAWGARTAAEWPTHFVAFDLLRLSGTDQPWSGLRAVRLEAWSASWSGFVVAPTVMARPMFGSGVRAGVFPSRTRAQP</sequence>
<proteinExistence type="predicted"/>
<dbReference type="EMBL" id="CP106793">
    <property type="protein sequence ID" value="UXY17458.1"/>
    <property type="molecule type" value="Genomic_DNA"/>
</dbReference>
<gene>
    <name evidence="1" type="ORF">N8I84_00725</name>
</gene>
<accession>A0ABY6E041</accession>
<name>A0ABY6E041_9ACTN</name>
<keyword evidence="2" id="KW-1185">Reference proteome</keyword>
<evidence type="ECO:0008006" key="3">
    <source>
        <dbReference type="Google" id="ProtNLM"/>
    </source>
</evidence>